<dbReference type="InterPro" id="IPR006175">
    <property type="entry name" value="YjgF/YER057c/UK114"/>
</dbReference>
<evidence type="ECO:0000256" key="1">
    <source>
        <dbReference type="ARBA" id="ARBA00010552"/>
    </source>
</evidence>
<dbReference type="Pfam" id="PF01042">
    <property type="entry name" value="Ribonuc_L-PSP"/>
    <property type="match status" value="1"/>
</dbReference>
<dbReference type="EMBL" id="JAGGLR010000023">
    <property type="protein sequence ID" value="MBP2066106.1"/>
    <property type="molecule type" value="Genomic_DNA"/>
</dbReference>
<dbReference type="SUPFAM" id="SSF55298">
    <property type="entry name" value="YjgF-like"/>
    <property type="match status" value="1"/>
</dbReference>
<dbReference type="CDD" id="cd00448">
    <property type="entry name" value="YjgF_YER057c_UK114_family"/>
    <property type="match status" value="1"/>
</dbReference>
<proteinExistence type="inferred from homology"/>
<dbReference type="PANTHER" id="PTHR11803">
    <property type="entry name" value="2-IMINOBUTANOATE/2-IMINOPROPANOATE DEAMINASE RIDA"/>
    <property type="match status" value="1"/>
</dbReference>
<comment type="similarity">
    <text evidence="1">Belongs to the RutC family.</text>
</comment>
<dbReference type="AlphaFoldDB" id="A0A061A6C1"/>
<name>A0A061A6C1_9ACTN</name>
<organism evidence="2">
    <name type="scientific">Streptomyces iranensis</name>
    <dbReference type="NCBI Taxonomy" id="576784"/>
    <lineage>
        <taxon>Bacteria</taxon>
        <taxon>Bacillati</taxon>
        <taxon>Actinomycetota</taxon>
        <taxon>Actinomycetes</taxon>
        <taxon>Kitasatosporales</taxon>
        <taxon>Streptomycetaceae</taxon>
        <taxon>Streptomyces</taxon>
        <taxon>Streptomyces violaceusniger group</taxon>
    </lineage>
</organism>
<dbReference type="EMBL" id="LK022848">
    <property type="protein sequence ID" value="CDR13356.1"/>
    <property type="molecule type" value="Genomic_DNA"/>
</dbReference>
<dbReference type="RefSeq" id="WP_308280204.1">
    <property type="nucleotide sequence ID" value="NZ_BAABDR010000086.1"/>
</dbReference>
<protein>
    <submittedName>
        <fullName evidence="3">Enamine deaminase RidA (YjgF/YER057c/UK114 family)</fullName>
    </submittedName>
    <submittedName>
        <fullName evidence="2">Endoribonuclease L-PSP</fullName>
    </submittedName>
</protein>
<reference evidence="2" key="1">
    <citation type="submission" date="2014-05" db="EMBL/GenBank/DDBJ databases">
        <authorList>
            <person name="Horn Fabian"/>
        </authorList>
    </citation>
    <scope>NUCLEOTIDE SEQUENCE</scope>
</reference>
<accession>A0A061A6C1</accession>
<sequence length="266" mass="28268">MTVTRLNPPGVYNPSDAITQVVTVEDVRLVQLSGQVAFDAEGQSVGPGDHAAQAAQIARNLDAALASVGATRDDIVQETVFVVDYTPELLPAIFEPLRAGTVRTPASTLVGVSALFAPDYLVEVQVVAAVGPVPAATPSGPPSVGRAAEEDLEAALTRRAWADPAFAEQLERDPGLALAALGVTVPPGIAVQVKLQKRDTLYYLVPPAKEPGEPDRCEAVNLMDQWRSGDTFVWVLPERLKAGLLAMRRGFHRSRPTTDARSSDDS</sequence>
<dbReference type="InterPro" id="IPR036648">
    <property type="entry name" value="CN_Hdrase_a/SCN_Hdrase_g_sf"/>
</dbReference>
<gene>
    <name evidence="3" type="ORF">J2Z30_007154</name>
    <name evidence="2" type="ORF">SIRAN7971</name>
</gene>
<dbReference type="Proteomes" id="UP000756710">
    <property type="component" value="Unassembled WGS sequence"/>
</dbReference>
<dbReference type="GO" id="GO:0019239">
    <property type="term" value="F:deaminase activity"/>
    <property type="evidence" value="ECO:0007669"/>
    <property type="project" value="TreeGrafter"/>
</dbReference>
<keyword evidence="4" id="KW-1185">Reference proteome</keyword>
<dbReference type="SUPFAM" id="SSF56209">
    <property type="entry name" value="Nitrile hydratase alpha chain"/>
    <property type="match status" value="1"/>
</dbReference>
<dbReference type="Gene3D" id="3.90.330.10">
    <property type="entry name" value="Nitrile hydratase alpha /Thiocyanate hydrolase gamma"/>
    <property type="match status" value="1"/>
</dbReference>
<dbReference type="PANTHER" id="PTHR11803:SF58">
    <property type="entry name" value="PROTEIN HMF1-RELATED"/>
    <property type="match status" value="1"/>
</dbReference>
<dbReference type="Gene3D" id="3.30.1330.40">
    <property type="entry name" value="RutC-like"/>
    <property type="match status" value="1"/>
</dbReference>
<dbReference type="InterPro" id="IPR035959">
    <property type="entry name" value="RutC-like_sf"/>
</dbReference>
<evidence type="ECO:0000313" key="4">
    <source>
        <dbReference type="Proteomes" id="UP000756710"/>
    </source>
</evidence>
<evidence type="ECO:0000313" key="2">
    <source>
        <dbReference type="EMBL" id="CDR13356.1"/>
    </source>
</evidence>
<reference evidence="3 4" key="2">
    <citation type="submission" date="2021-03" db="EMBL/GenBank/DDBJ databases">
        <title>Genomic Encyclopedia of Type Strains, Phase IV (KMG-IV): sequencing the most valuable type-strain genomes for metagenomic binning, comparative biology and taxonomic classification.</title>
        <authorList>
            <person name="Goeker M."/>
        </authorList>
    </citation>
    <scope>NUCLEOTIDE SEQUENCE [LARGE SCALE GENOMIC DNA]</scope>
    <source>
        <strain evidence="3 4">DSM 41954</strain>
    </source>
</reference>
<dbReference type="GO" id="GO:0005829">
    <property type="term" value="C:cytosol"/>
    <property type="evidence" value="ECO:0007669"/>
    <property type="project" value="TreeGrafter"/>
</dbReference>
<evidence type="ECO:0000313" key="3">
    <source>
        <dbReference type="EMBL" id="MBP2066106.1"/>
    </source>
</evidence>
<dbReference type="HOGENOM" id="CLU_972922_0_0_11"/>
<dbReference type="GO" id="GO:0046914">
    <property type="term" value="F:transition metal ion binding"/>
    <property type="evidence" value="ECO:0007669"/>
    <property type="project" value="InterPro"/>
</dbReference>